<accession>A0A4Z0A6D2</accession>
<proteinExistence type="predicted"/>
<evidence type="ECO:0000313" key="3">
    <source>
        <dbReference type="Proteomes" id="UP000298061"/>
    </source>
</evidence>
<protein>
    <submittedName>
        <fullName evidence="2">Uncharacterized protein</fullName>
    </submittedName>
</protein>
<comment type="caution">
    <text evidence="2">The sequence shown here is derived from an EMBL/GenBank/DDBJ whole genome shotgun (WGS) entry which is preliminary data.</text>
</comment>
<evidence type="ECO:0000313" key="2">
    <source>
        <dbReference type="EMBL" id="TFY81914.1"/>
    </source>
</evidence>
<reference evidence="2 3" key="1">
    <citation type="submission" date="2019-02" db="EMBL/GenBank/DDBJ databases">
        <title>Genome sequencing of the rare red list fungi Hericium alpestre (H. flagellum).</title>
        <authorList>
            <person name="Buettner E."/>
            <person name="Kellner H."/>
        </authorList>
    </citation>
    <scope>NUCLEOTIDE SEQUENCE [LARGE SCALE GENOMIC DNA]</scope>
    <source>
        <strain evidence="2 3">DSM 108284</strain>
    </source>
</reference>
<dbReference type="EMBL" id="SFCI01000161">
    <property type="protein sequence ID" value="TFY81914.1"/>
    <property type="molecule type" value="Genomic_DNA"/>
</dbReference>
<keyword evidence="3" id="KW-1185">Reference proteome</keyword>
<dbReference type="Proteomes" id="UP000298061">
    <property type="component" value="Unassembled WGS sequence"/>
</dbReference>
<name>A0A4Z0A6D2_9AGAM</name>
<evidence type="ECO:0000256" key="1">
    <source>
        <dbReference type="SAM" id="MobiDB-lite"/>
    </source>
</evidence>
<gene>
    <name evidence="2" type="ORF">EWM64_g2096</name>
</gene>
<organism evidence="2 3">
    <name type="scientific">Hericium alpestre</name>
    <dbReference type="NCBI Taxonomy" id="135208"/>
    <lineage>
        <taxon>Eukaryota</taxon>
        <taxon>Fungi</taxon>
        <taxon>Dikarya</taxon>
        <taxon>Basidiomycota</taxon>
        <taxon>Agaricomycotina</taxon>
        <taxon>Agaricomycetes</taxon>
        <taxon>Russulales</taxon>
        <taxon>Hericiaceae</taxon>
        <taxon>Hericium</taxon>
    </lineage>
</organism>
<feature type="region of interest" description="Disordered" evidence="1">
    <location>
        <begin position="157"/>
        <end position="190"/>
    </location>
</feature>
<dbReference type="AlphaFoldDB" id="A0A4Z0A6D2"/>
<sequence length="204" mass="22265">MAEGIAAHRDELLSSLTPLALDLISPSALVAEELASEVDLVVICAALERVFRTFVRPSQFKTIPSTSQPDPAHEALLDLHPFAVSTGSKSPQMNSAECLSLDDLDQPMVCEISDTPSLFDDLQLCLDSGEDSSSDNWTLDPNDDLCWVPVLLSDSEEAPKSENSAARPDFMILSDDEDTEDTKMPNTATLYNDVPLDDDVFDLF</sequence>